<protein>
    <recommendedName>
        <fullName evidence="1">Lantibiotic dehydratase N-terminal domain-containing protein</fullName>
    </recommendedName>
</protein>
<dbReference type="AlphaFoldDB" id="A0A7K1U8A0"/>
<proteinExistence type="predicted"/>
<dbReference type="RefSeq" id="WP_157308044.1">
    <property type="nucleotide sequence ID" value="NZ_WRXN01000009.1"/>
</dbReference>
<accession>A0A7K1U8A0</accession>
<keyword evidence="3" id="KW-1185">Reference proteome</keyword>
<gene>
    <name evidence="2" type="ORF">GO493_20195</name>
</gene>
<organism evidence="2 3">
    <name type="scientific">Chitinophaga tropicalis</name>
    <dbReference type="NCBI Taxonomy" id="2683588"/>
    <lineage>
        <taxon>Bacteria</taxon>
        <taxon>Pseudomonadati</taxon>
        <taxon>Bacteroidota</taxon>
        <taxon>Chitinophagia</taxon>
        <taxon>Chitinophagales</taxon>
        <taxon>Chitinophagaceae</taxon>
        <taxon>Chitinophaga</taxon>
    </lineage>
</organism>
<dbReference type="InterPro" id="IPR006827">
    <property type="entry name" value="Lant_deHydtase_N"/>
</dbReference>
<dbReference type="Proteomes" id="UP000461730">
    <property type="component" value="Unassembled WGS sequence"/>
</dbReference>
<feature type="domain" description="Lantibiotic dehydratase N-terminal" evidence="1">
    <location>
        <begin position="569"/>
        <end position="783"/>
    </location>
</feature>
<reference evidence="2 3" key="1">
    <citation type="submission" date="2019-12" db="EMBL/GenBank/DDBJ databases">
        <title>Chitinophaga sp. strain ysch24 (GDMCC 1.1355), whole genome shotgun sequence.</title>
        <authorList>
            <person name="Zhang X."/>
        </authorList>
    </citation>
    <scope>NUCLEOTIDE SEQUENCE [LARGE SCALE GENOMIC DNA]</scope>
    <source>
        <strain evidence="3">ysch24</strain>
    </source>
</reference>
<name>A0A7K1U8A0_9BACT</name>
<evidence type="ECO:0000259" key="1">
    <source>
        <dbReference type="Pfam" id="PF04738"/>
    </source>
</evidence>
<dbReference type="EMBL" id="WRXN01000009">
    <property type="protein sequence ID" value="MVT10603.1"/>
    <property type="molecule type" value="Genomic_DNA"/>
</dbReference>
<evidence type="ECO:0000313" key="2">
    <source>
        <dbReference type="EMBL" id="MVT10603.1"/>
    </source>
</evidence>
<feature type="domain" description="Lantibiotic dehydratase N-terminal" evidence="1">
    <location>
        <begin position="129"/>
        <end position="411"/>
    </location>
</feature>
<dbReference type="Pfam" id="PF04738">
    <property type="entry name" value="Lant_dehydr_N"/>
    <property type="match status" value="2"/>
</dbReference>
<evidence type="ECO:0000313" key="3">
    <source>
        <dbReference type="Proteomes" id="UP000461730"/>
    </source>
</evidence>
<comment type="caution">
    <text evidence="2">The sequence shown here is derived from an EMBL/GenBank/DDBJ whole genome shotgun (WGS) entry which is preliminary data.</text>
</comment>
<sequence>MTVTVFPHSFVRYAPLCPTLFEALALPEQQQQQLDTLHALEAEKEHNKTILCEELYYRIQDADNDAERKKLLNIKRAVYNDKLTADIPAGYAKLLTALQDGYAAWETSFEQQLTVYRKQLQRWAEGDLLKKGLLLSSPTLYSQLPSFINRAPSVFRHKEQKNEYSLLRYLTRMSFKTSPFSTFTYTGTAVMGDGYYLPADTEIISNIRLNNKLFDYLRLLMVHHPVLSEILEVQLNPTVVQENAHVHFLAAYRNIEAFQKMPCGSVVQWLYSYLPQQPGPVNIRMLADILSSQIPDTDRQQIKAYLLQLISSGYLEAGTGCSGVNPAWDSELYSFLERRLPGHPLTALLLLLRQQREAYAGATTVKRDAILREAGHFLQQHLNMLEQEAGVTGVHADNGTLAQLVQQEVKRQKEKFDTTHFMLQQFPLSGIFYEDASTKAKGMLPVTDTTALVNKAELLCTLLEQLDSMQEERIRMRDFFLKHYGETGNASITSFYKTYYQQEKKQQKEQRKRDVVVFPSHILEAKDITAEEIRLSAAQFNMAPGQDPCARGMFVQLFRNGSGELCGVINHMLPGMGKVAGRFLDLFDPVITQDFNEWNRRLHPEVMQAELGDGSSFNANIHPPLLPYGIRIPGGHSNYSDHQLIAMDKIEVRFNPATRLLFLVHTPDNKEIHAYDLSLQSFFNRSNFYQLLAHFNPERRIPLRALIMEADAQYQSVFPADKEQDIVSKPRITFEQHIILRRKAWIVRTSAIPQPGNTETDAGYYARLSAWRARAELPEHVFLFLKSYAIPAGADEKVKMIKDDYKPQYICFSKPLLVILFRKLLSKAGKYIYLEEMLPHVSEIEQVTEHLIHWYKYMSPEK</sequence>